<dbReference type="EMBL" id="PEJP01000035">
    <property type="protein sequence ID" value="RYO56853.1"/>
    <property type="molecule type" value="Genomic_DNA"/>
</dbReference>
<dbReference type="AlphaFoldDB" id="A0A4Q4RJ40"/>
<gene>
    <name evidence="1" type="ORF">AA0113_g8502</name>
</gene>
<reference evidence="2" key="1">
    <citation type="journal article" date="2019" name="bioRxiv">
        <title>Genomics, evolutionary history and diagnostics of the Alternaria alternata species group including apple and Asian pear pathotypes.</title>
        <authorList>
            <person name="Armitage A.D."/>
            <person name="Cockerton H.M."/>
            <person name="Sreenivasaprasad S."/>
            <person name="Woodhall J.W."/>
            <person name="Lane C.R."/>
            <person name="Harrison R.J."/>
            <person name="Clarkson J.P."/>
        </authorList>
    </citation>
    <scope>NUCLEOTIDE SEQUENCE [LARGE SCALE GENOMIC DNA]</scope>
    <source>
        <strain evidence="2">RGR 97.0016</strain>
    </source>
</reference>
<evidence type="ECO:0000313" key="1">
    <source>
        <dbReference type="EMBL" id="RYO56853.1"/>
    </source>
</evidence>
<evidence type="ECO:0000313" key="2">
    <source>
        <dbReference type="Proteomes" id="UP000293823"/>
    </source>
</evidence>
<accession>A0A4Q4RJ40</accession>
<keyword evidence="2" id="KW-1185">Reference proteome</keyword>
<name>A0A4Q4RJ40_9PLEO</name>
<proteinExistence type="predicted"/>
<comment type="caution">
    <text evidence="1">The sequence shown here is derived from an EMBL/GenBank/DDBJ whole genome shotgun (WGS) entry which is preliminary data.</text>
</comment>
<dbReference type="Proteomes" id="UP000293823">
    <property type="component" value="Unassembled WGS sequence"/>
</dbReference>
<organism evidence="1 2">
    <name type="scientific">Alternaria arborescens</name>
    <dbReference type="NCBI Taxonomy" id="156630"/>
    <lineage>
        <taxon>Eukaryota</taxon>
        <taxon>Fungi</taxon>
        <taxon>Dikarya</taxon>
        <taxon>Ascomycota</taxon>
        <taxon>Pezizomycotina</taxon>
        <taxon>Dothideomycetes</taxon>
        <taxon>Pleosporomycetidae</taxon>
        <taxon>Pleosporales</taxon>
        <taxon>Pleosporineae</taxon>
        <taxon>Pleosporaceae</taxon>
        <taxon>Alternaria</taxon>
        <taxon>Alternaria sect. Alternaria</taxon>
    </lineage>
</organism>
<sequence length="32" mass="3845">MLPHAAETEKDLDVDIGEYDMLYFERERIEDT</sequence>
<protein>
    <submittedName>
        <fullName evidence="1">Uncharacterized protein</fullName>
    </submittedName>
</protein>